<dbReference type="EMBL" id="JANPWB010000014">
    <property type="protein sequence ID" value="KAJ1095159.1"/>
    <property type="molecule type" value="Genomic_DNA"/>
</dbReference>
<reference evidence="2" key="1">
    <citation type="journal article" date="2022" name="bioRxiv">
        <title>Sequencing and chromosome-scale assembly of the giantPleurodeles waltlgenome.</title>
        <authorList>
            <person name="Brown T."/>
            <person name="Elewa A."/>
            <person name="Iarovenko S."/>
            <person name="Subramanian E."/>
            <person name="Araus A.J."/>
            <person name="Petzold A."/>
            <person name="Susuki M."/>
            <person name="Suzuki K.-i.T."/>
            <person name="Hayashi T."/>
            <person name="Toyoda A."/>
            <person name="Oliveira C."/>
            <person name="Osipova E."/>
            <person name="Leigh N.D."/>
            <person name="Simon A."/>
            <person name="Yun M.H."/>
        </authorList>
    </citation>
    <scope>NUCLEOTIDE SEQUENCE</scope>
    <source>
        <strain evidence="2">20211129_DDA</strain>
        <tissue evidence="2">Liver</tissue>
    </source>
</reference>
<protein>
    <submittedName>
        <fullName evidence="2">Uncharacterized protein</fullName>
    </submittedName>
</protein>
<comment type="caution">
    <text evidence="2">The sequence shown here is derived from an EMBL/GenBank/DDBJ whole genome shotgun (WGS) entry which is preliminary data.</text>
</comment>
<dbReference type="Proteomes" id="UP001066276">
    <property type="component" value="Chromosome 10"/>
</dbReference>
<organism evidence="2 3">
    <name type="scientific">Pleurodeles waltl</name>
    <name type="common">Iberian ribbed newt</name>
    <dbReference type="NCBI Taxonomy" id="8319"/>
    <lineage>
        <taxon>Eukaryota</taxon>
        <taxon>Metazoa</taxon>
        <taxon>Chordata</taxon>
        <taxon>Craniata</taxon>
        <taxon>Vertebrata</taxon>
        <taxon>Euteleostomi</taxon>
        <taxon>Amphibia</taxon>
        <taxon>Batrachia</taxon>
        <taxon>Caudata</taxon>
        <taxon>Salamandroidea</taxon>
        <taxon>Salamandridae</taxon>
        <taxon>Pleurodelinae</taxon>
        <taxon>Pleurodeles</taxon>
    </lineage>
</organism>
<evidence type="ECO:0000256" key="1">
    <source>
        <dbReference type="SAM" id="MobiDB-lite"/>
    </source>
</evidence>
<feature type="region of interest" description="Disordered" evidence="1">
    <location>
        <begin position="104"/>
        <end position="131"/>
    </location>
</feature>
<proteinExistence type="predicted"/>
<evidence type="ECO:0000313" key="3">
    <source>
        <dbReference type="Proteomes" id="UP001066276"/>
    </source>
</evidence>
<dbReference type="AlphaFoldDB" id="A0AAV7LWJ1"/>
<evidence type="ECO:0000313" key="2">
    <source>
        <dbReference type="EMBL" id="KAJ1095159.1"/>
    </source>
</evidence>
<name>A0AAV7LWJ1_PLEWA</name>
<keyword evidence="3" id="KW-1185">Reference proteome</keyword>
<sequence length="205" mass="21222">MGLTPTNMPSSSQLVPSAPRSRHASAACARPWLVGGSLSSRQASLTHTCSLFECLEEAVVALLGRIRGGMGRSAITGAGPAPGEMGARTGLTGGSPPCFQLQAQHRQSGRDGPCSGAGQHRQAGQGEACTRGPQHCAWPGTSAALAPRHGWVLCSTPAERHGEHRRGGEGEACAQGLQHCARARGNKGYEASRDYVLHPRCQGVG</sequence>
<accession>A0AAV7LWJ1</accession>
<gene>
    <name evidence="2" type="ORF">NDU88_000328</name>
</gene>